<proteinExistence type="predicted"/>
<feature type="domain" description="Spore protein YkvP/CgeB glycosyl transferase-like" evidence="2">
    <location>
        <begin position="241"/>
        <end position="381"/>
    </location>
</feature>
<reference evidence="3 4" key="1">
    <citation type="submission" date="2020-08" db="EMBL/GenBank/DDBJ databases">
        <title>Genome public.</title>
        <authorList>
            <person name="Liu C."/>
            <person name="Sun Q."/>
        </authorList>
    </citation>
    <scope>NUCLEOTIDE SEQUENCE [LARGE SCALE GENOMIC DNA]</scope>
    <source>
        <strain evidence="3 4">NSJ-37</strain>
    </source>
</reference>
<dbReference type="Pfam" id="PF01973">
    <property type="entry name" value="MptE-like"/>
    <property type="match status" value="1"/>
</dbReference>
<name>A0ABR7N388_9FIRM</name>
<evidence type="ECO:0000313" key="3">
    <source>
        <dbReference type="EMBL" id="MBC8563004.1"/>
    </source>
</evidence>
<feature type="domain" description="6-hydroxymethylpterin diphosphokinase MptE-like" evidence="1">
    <location>
        <begin position="676"/>
        <end position="842"/>
    </location>
</feature>
<gene>
    <name evidence="3" type="ORF">H8704_10265</name>
</gene>
<keyword evidence="4" id="KW-1185">Reference proteome</keyword>
<accession>A0ABR7N388</accession>
<evidence type="ECO:0000313" key="4">
    <source>
        <dbReference type="Proteomes" id="UP000606193"/>
    </source>
</evidence>
<dbReference type="InterPro" id="IPR002826">
    <property type="entry name" value="MptE-like"/>
</dbReference>
<dbReference type="Proteomes" id="UP000606193">
    <property type="component" value="Unassembled WGS sequence"/>
</dbReference>
<dbReference type="InterPro" id="IPR055259">
    <property type="entry name" value="YkvP/CgeB_Glyco_trans-like"/>
</dbReference>
<dbReference type="SUPFAM" id="SSF53756">
    <property type="entry name" value="UDP-Glycosyltransferase/glycogen phosphorylase"/>
    <property type="match status" value="1"/>
</dbReference>
<sequence>MRILYVIGKSQYDSTSVFMTQMADRMAACGWQVTILDGRKEKEYTEQRKAVIKAEYNVIFSINGMLLEEDSVLGKILLQKKDVLYCTYLMDHPLIHYERLKNQYPKIFVLSPDRNHVEFMDRYMKNIYAEAFLPHGGCRSSKCIPYAQRKYNITFMGSYSDPGTNLDRIDKYPLQMAEMMKKAVGRMTDDPEMTIEEALLQCLDFQNIDVKDYEFAQILSEFREVDRYVRSYFRDKVIRVLVENGIVVDVFGDGWDKFVTAHTECLRIHPAVGYEESLELVGDSKISLNVMPWFKDGSHDRIFSAMMCGTVCLTDSSKYLSEQLQEQKNIYFYSLKGLKYLPSKVHQILQNTDKSAEVAENGKKLAMQEHTWAARSDELMDYLQQVVNGITDPQQEETVDFRKKIIVRQSILIKNIDTTVLHLHRQEYLYAMRIMQLILDDIGKLLSIYEELEESMPDQKVLMEILNNLVEVQETKDYVLLADILQLQLMSFLTQLQENFALDAPKEIKTLDGYRIEPTSAGSYTLAMKGKEHWMYLHSNGNPYREAAEIASAWFDREHYEYVVYGLGLGYHVQALMDIDESITVTVLEPDENVICLAKEYGVIDQGDWNQRVRIVSDADFHYLTMLSDSLSKEQQFVVYYPSMCVMKNEYYKQQLEEYFIGYSSAKTQETRLVGNFVKNQSLFSKEVTELSDKFCGRTVYIIAAGPSLDGNMMELKKVKDGDIILSTGTVLKKLLKAGIIPDYVIITDGGKYTYPQTAELTEKNIPLLYLSTVYYRILQEYPGDTYLICQEGFQKSEEYAASRQYPVYGTGGSVTTTALEVCIRMRCRRIVFVGLDLAYTNMQNHASGTSYVRYNAKGNMIVKDIYGCDIPTAKNLHLYQKWIERRIQKEDAAGIEFIDATQGGARIEGTEIEDLDKVISP</sequence>
<dbReference type="PANTHER" id="PTHR41786:SF1">
    <property type="entry name" value="6-HYDROXYMETHYLPTERIN DIPHOSPHOKINASE MPTE-LIKE DOMAIN-CONTAINING PROTEIN"/>
    <property type="match status" value="1"/>
</dbReference>
<comment type="caution">
    <text evidence="3">The sequence shown here is derived from an EMBL/GenBank/DDBJ whole genome shotgun (WGS) entry which is preliminary data.</text>
</comment>
<dbReference type="RefSeq" id="WP_249298216.1">
    <property type="nucleotide sequence ID" value="NZ_JACRSX010000014.1"/>
</dbReference>
<protein>
    <submittedName>
        <fullName evidence="3">DUF115 domain-containing protein</fullName>
    </submittedName>
</protein>
<evidence type="ECO:0000259" key="2">
    <source>
        <dbReference type="Pfam" id="PF13524"/>
    </source>
</evidence>
<dbReference type="PANTHER" id="PTHR41786">
    <property type="entry name" value="MOTILITY ACCESSORY FACTOR MAF"/>
    <property type="match status" value="1"/>
</dbReference>
<dbReference type="Pfam" id="PF13524">
    <property type="entry name" value="Glyco_trans_1_2"/>
    <property type="match status" value="1"/>
</dbReference>
<dbReference type="EMBL" id="JACRSX010000014">
    <property type="protein sequence ID" value="MBC8563004.1"/>
    <property type="molecule type" value="Genomic_DNA"/>
</dbReference>
<organism evidence="3 4">
    <name type="scientific">Jutongia huaianensis</name>
    <dbReference type="NCBI Taxonomy" id="2763668"/>
    <lineage>
        <taxon>Bacteria</taxon>
        <taxon>Bacillati</taxon>
        <taxon>Bacillota</taxon>
        <taxon>Clostridia</taxon>
        <taxon>Lachnospirales</taxon>
        <taxon>Lachnospiraceae</taxon>
        <taxon>Jutongia</taxon>
    </lineage>
</organism>
<evidence type="ECO:0000259" key="1">
    <source>
        <dbReference type="Pfam" id="PF01973"/>
    </source>
</evidence>